<feature type="domain" description="HTH myb-type" evidence="5">
    <location>
        <begin position="255"/>
        <end position="315"/>
    </location>
</feature>
<evidence type="ECO:0000256" key="3">
    <source>
        <dbReference type="ARBA" id="ARBA00023242"/>
    </source>
</evidence>
<evidence type="ECO:0000256" key="4">
    <source>
        <dbReference type="SAM" id="MobiDB-lite"/>
    </source>
</evidence>
<dbReference type="NCBIfam" id="TIGR01557">
    <property type="entry name" value="myb_SHAQKYF"/>
    <property type="match status" value="1"/>
</dbReference>
<feature type="compositionally biased region" description="Basic and acidic residues" evidence="4">
    <location>
        <begin position="390"/>
        <end position="405"/>
    </location>
</feature>
<dbReference type="EMBL" id="KZ305034">
    <property type="protein sequence ID" value="PIA45507.1"/>
    <property type="molecule type" value="Genomic_DNA"/>
</dbReference>
<dbReference type="PROSITE" id="PS51294">
    <property type="entry name" value="HTH_MYB"/>
    <property type="match status" value="1"/>
</dbReference>
<dbReference type="AlphaFoldDB" id="A0A2G5DPS3"/>
<dbReference type="FunFam" id="1.10.10.60:FF:000002">
    <property type="entry name" value="Myb family transcription factor"/>
    <property type="match status" value="1"/>
</dbReference>
<keyword evidence="3" id="KW-0539">Nucleus</keyword>
<keyword evidence="7" id="KW-1185">Reference proteome</keyword>
<dbReference type="InterPro" id="IPR006447">
    <property type="entry name" value="Myb_dom_plants"/>
</dbReference>
<dbReference type="InterPro" id="IPR046955">
    <property type="entry name" value="PHR1-like"/>
</dbReference>
<dbReference type="Proteomes" id="UP000230069">
    <property type="component" value="Unassembled WGS sequence"/>
</dbReference>
<dbReference type="InterPro" id="IPR017930">
    <property type="entry name" value="Myb_dom"/>
</dbReference>
<protein>
    <recommendedName>
        <fullName evidence="5">HTH myb-type domain-containing protein</fullName>
    </recommendedName>
</protein>
<dbReference type="GO" id="GO:0003700">
    <property type="term" value="F:DNA-binding transcription factor activity"/>
    <property type="evidence" value="ECO:0007669"/>
    <property type="project" value="InterPro"/>
</dbReference>
<evidence type="ECO:0000256" key="2">
    <source>
        <dbReference type="ARBA" id="ARBA00023163"/>
    </source>
</evidence>
<dbReference type="PANTHER" id="PTHR31499:SF80">
    <property type="entry name" value="HTH MYB-TYPE DOMAIN-CONTAINING PROTEIN"/>
    <property type="match status" value="1"/>
</dbReference>
<keyword evidence="2" id="KW-0804">Transcription</keyword>
<feature type="region of interest" description="Disordered" evidence="4">
    <location>
        <begin position="206"/>
        <end position="262"/>
    </location>
</feature>
<dbReference type="Pfam" id="PF14379">
    <property type="entry name" value="Myb_CC_LHEQLE"/>
    <property type="match status" value="1"/>
</dbReference>
<accession>A0A2G5DPS3</accession>
<evidence type="ECO:0000256" key="1">
    <source>
        <dbReference type="ARBA" id="ARBA00023015"/>
    </source>
</evidence>
<dbReference type="EMBL" id="KZ305034">
    <property type="protein sequence ID" value="PIA45512.1"/>
    <property type="molecule type" value="Genomic_DNA"/>
</dbReference>
<dbReference type="Gene3D" id="1.10.10.60">
    <property type="entry name" value="Homeodomain-like"/>
    <property type="match status" value="1"/>
</dbReference>
<gene>
    <name evidence="6" type="ORF">AQUCO_01700793v1</name>
</gene>
<keyword evidence="1" id="KW-0805">Transcription regulation</keyword>
<evidence type="ECO:0000313" key="6">
    <source>
        <dbReference type="EMBL" id="PIA45512.1"/>
    </source>
</evidence>
<dbReference type="SUPFAM" id="SSF46689">
    <property type="entry name" value="Homeodomain-like"/>
    <property type="match status" value="1"/>
</dbReference>
<dbReference type="InterPro" id="IPR001005">
    <property type="entry name" value="SANT/Myb"/>
</dbReference>
<dbReference type="STRING" id="218851.A0A2G5DPS3"/>
<dbReference type="OrthoDB" id="551907at2759"/>
<evidence type="ECO:0000313" key="7">
    <source>
        <dbReference type="Proteomes" id="UP000230069"/>
    </source>
</evidence>
<sequence length="498" mass="54749">MEVRSALSIRGSGTKQLVDSGISVAMSSSLPVHPIALEKQYSQFPNSQQVSEERGLLTNSLVSHSTLLATNSGSVGHIFSSASGSSSDLHFSTVSSHENDSRNTSFNSQFLNNGTTFSFPHSSQSEIFGPTDLGNYTKENNNVSWGEDSLQVLLDFPENVPVENRQLENSGTDIMKQSDWQEWDQLITDVEPLGSDWSEILANTNANQSEQKPATYEPIASSNSSLHQPQIQQQRPVDSGDSNPAAVPTSSANGTSTKPRMRWTPELHESFVEAVNKLGGSERATPKGVLKLMKVEGLTIYHVKSHLQKYRTARYRPEPSEGNSEKRATTIDDISSLDLKTGIEITEALRMQMEVQRRLHEQLEIQRNLQLRIEEQGKYLQKMFEEQCKSTADRQKASSSTKDEASAPLSDLKQQSPSKDELKAKVNDLPEVGTEVLESRATLVECSQKDRGNQKASSHEDSGDVGADVSESTRSHSPPAKRSKVDDRATSSANSALN</sequence>
<organism evidence="6 7">
    <name type="scientific">Aquilegia coerulea</name>
    <name type="common">Rocky mountain columbine</name>
    <dbReference type="NCBI Taxonomy" id="218851"/>
    <lineage>
        <taxon>Eukaryota</taxon>
        <taxon>Viridiplantae</taxon>
        <taxon>Streptophyta</taxon>
        <taxon>Embryophyta</taxon>
        <taxon>Tracheophyta</taxon>
        <taxon>Spermatophyta</taxon>
        <taxon>Magnoliopsida</taxon>
        <taxon>Ranunculales</taxon>
        <taxon>Ranunculaceae</taxon>
        <taxon>Thalictroideae</taxon>
        <taxon>Aquilegia</taxon>
    </lineage>
</organism>
<feature type="compositionally biased region" description="Basic and acidic residues" evidence="4">
    <location>
        <begin position="447"/>
        <end position="462"/>
    </location>
</feature>
<dbReference type="PANTHER" id="PTHR31499">
    <property type="entry name" value="MYB FAMILY TRANSCRIPTION FACTOR PHL11"/>
    <property type="match status" value="1"/>
</dbReference>
<dbReference type="InterPro" id="IPR025756">
    <property type="entry name" value="Myb_CC_LHEQLE"/>
</dbReference>
<evidence type="ECO:0000259" key="5">
    <source>
        <dbReference type="PROSITE" id="PS51294"/>
    </source>
</evidence>
<dbReference type="InterPro" id="IPR009057">
    <property type="entry name" value="Homeodomain-like_sf"/>
</dbReference>
<name>A0A2G5DPS3_AQUCA</name>
<proteinExistence type="predicted"/>
<feature type="compositionally biased region" description="Basic and acidic residues" evidence="4">
    <location>
        <begin position="418"/>
        <end position="428"/>
    </location>
</feature>
<reference evidence="6 7" key="1">
    <citation type="submission" date="2017-09" db="EMBL/GenBank/DDBJ databases">
        <title>WGS assembly of Aquilegia coerulea Goldsmith.</title>
        <authorList>
            <person name="Hodges S."/>
            <person name="Kramer E."/>
            <person name="Nordborg M."/>
            <person name="Tomkins J."/>
            <person name="Borevitz J."/>
            <person name="Derieg N."/>
            <person name="Yan J."/>
            <person name="Mihaltcheva S."/>
            <person name="Hayes R.D."/>
            <person name="Rokhsar D."/>
        </authorList>
    </citation>
    <scope>NUCLEOTIDE SEQUENCE [LARGE SCALE GENOMIC DNA]</scope>
    <source>
        <strain evidence="7">cv. Goldsmith</strain>
    </source>
</reference>
<dbReference type="GO" id="GO:0003677">
    <property type="term" value="F:DNA binding"/>
    <property type="evidence" value="ECO:0007669"/>
    <property type="project" value="InterPro"/>
</dbReference>
<dbReference type="FunCoup" id="A0A2G5DPS3">
    <property type="interactions" value="716"/>
</dbReference>
<dbReference type="Pfam" id="PF00249">
    <property type="entry name" value="Myb_DNA-binding"/>
    <property type="match status" value="1"/>
</dbReference>
<feature type="region of interest" description="Disordered" evidence="4">
    <location>
        <begin position="390"/>
        <end position="498"/>
    </location>
</feature>
<feature type="compositionally biased region" description="Polar residues" evidence="4">
    <location>
        <begin position="220"/>
        <end position="258"/>
    </location>
</feature>
<dbReference type="EMBL" id="KZ305034">
    <property type="protein sequence ID" value="PIA45511.1"/>
    <property type="molecule type" value="Genomic_DNA"/>
</dbReference>